<dbReference type="AlphaFoldDB" id="A0AAW1X7P5"/>
<dbReference type="EMBL" id="JBEDUW010000004">
    <property type="protein sequence ID" value="KAK9932023.1"/>
    <property type="molecule type" value="Genomic_DNA"/>
</dbReference>
<sequence length="110" mass="11771">MRHGRKSGAAREQEAADDAAREGWDLRWRLWASIAVATEGSSRVQAAMSASLVARAVTATGECKGAEGSSNDEGSEMGMTATGWARMRVMAVMVDLAERIGEGRWGLDNQ</sequence>
<name>A0AAW1X7P5_RUBAR</name>
<comment type="caution">
    <text evidence="1">The sequence shown here is derived from an EMBL/GenBank/DDBJ whole genome shotgun (WGS) entry which is preliminary data.</text>
</comment>
<protein>
    <submittedName>
        <fullName evidence="1">Uncharacterized protein</fullName>
    </submittedName>
</protein>
<keyword evidence="2" id="KW-1185">Reference proteome</keyword>
<gene>
    <name evidence="1" type="ORF">M0R45_019274</name>
</gene>
<proteinExistence type="predicted"/>
<reference evidence="1 2" key="1">
    <citation type="journal article" date="2023" name="G3 (Bethesda)">
        <title>A chromosome-length genome assembly and annotation of blackberry (Rubus argutus, cv. 'Hillquist').</title>
        <authorList>
            <person name="Bruna T."/>
            <person name="Aryal R."/>
            <person name="Dudchenko O."/>
            <person name="Sargent D.J."/>
            <person name="Mead D."/>
            <person name="Buti M."/>
            <person name="Cavallini A."/>
            <person name="Hytonen T."/>
            <person name="Andres J."/>
            <person name="Pham M."/>
            <person name="Weisz D."/>
            <person name="Mascagni F."/>
            <person name="Usai G."/>
            <person name="Natali L."/>
            <person name="Bassil N."/>
            <person name="Fernandez G.E."/>
            <person name="Lomsadze A."/>
            <person name="Armour M."/>
            <person name="Olukolu B."/>
            <person name="Poorten T."/>
            <person name="Britton C."/>
            <person name="Davik J."/>
            <person name="Ashrafi H."/>
            <person name="Aiden E.L."/>
            <person name="Borodovsky M."/>
            <person name="Worthington M."/>
        </authorList>
    </citation>
    <scope>NUCLEOTIDE SEQUENCE [LARGE SCALE GENOMIC DNA]</scope>
    <source>
        <strain evidence="1">PI 553951</strain>
    </source>
</reference>
<accession>A0AAW1X7P5</accession>
<evidence type="ECO:0000313" key="1">
    <source>
        <dbReference type="EMBL" id="KAK9932023.1"/>
    </source>
</evidence>
<organism evidence="1 2">
    <name type="scientific">Rubus argutus</name>
    <name type="common">Southern blackberry</name>
    <dbReference type="NCBI Taxonomy" id="59490"/>
    <lineage>
        <taxon>Eukaryota</taxon>
        <taxon>Viridiplantae</taxon>
        <taxon>Streptophyta</taxon>
        <taxon>Embryophyta</taxon>
        <taxon>Tracheophyta</taxon>
        <taxon>Spermatophyta</taxon>
        <taxon>Magnoliopsida</taxon>
        <taxon>eudicotyledons</taxon>
        <taxon>Gunneridae</taxon>
        <taxon>Pentapetalae</taxon>
        <taxon>rosids</taxon>
        <taxon>fabids</taxon>
        <taxon>Rosales</taxon>
        <taxon>Rosaceae</taxon>
        <taxon>Rosoideae</taxon>
        <taxon>Rosoideae incertae sedis</taxon>
        <taxon>Rubus</taxon>
    </lineage>
</organism>
<evidence type="ECO:0000313" key="2">
    <source>
        <dbReference type="Proteomes" id="UP001457282"/>
    </source>
</evidence>
<dbReference type="Proteomes" id="UP001457282">
    <property type="component" value="Unassembled WGS sequence"/>
</dbReference>